<evidence type="ECO:0000313" key="3">
    <source>
        <dbReference type="Proteomes" id="UP000320393"/>
    </source>
</evidence>
<proteinExistence type="predicted"/>
<dbReference type="Gene3D" id="3.90.550.10">
    <property type="entry name" value="Spore Coat Polysaccharide Biosynthesis Protein SpsA, Chain A"/>
    <property type="match status" value="1"/>
</dbReference>
<name>A0A537M0H2_9BACT</name>
<evidence type="ECO:0000313" key="2">
    <source>
        <dbReference type="EMBL" id="TMJ13783.1"/>
    </source>
</evidence>
<dbReference type="GO" id="GO:0016740">
    <property type="term" value="F:transferase activity"/>
    <property type="evidence" value="ECO:0007669"/>
    <property type="project" value="UniProtKB-KW"/>
</dbReference>
<dbReference type="SUPFAM" id="SSF53448">
    <property type="entry name" value="Nucleotide-diphospho-sugar transferases"/>
    <property type="match status" value="1"/>
</dbReference>
<protein>
    <submittedName>
        <fullName evidence="2">Nucleotidyltransferase family protein</fullName>
    </submittedName>
</protein>
<evidence type="ECO:0000259" key="1">
    <source>
        <dbReference type="Pfam" id="PF00483"/>
    </source>
</evidence>
<dbReference type="PANTHER" id="PTHR22572">
    <property type="entry name" value="SUGAR-1-PHOSPHATE GUANYL TRANSFERASE"/>
    <property type="match status" value="1"/>
</dbReference>
<sequence length="240" mass="26925">MHAIVLAGGKGERLRPFTEDRPKPMVEIMGVPMLGYQLQWLQGQGVTDVVIACGYRSEVIEKYFGSGERLGLRIRYVVEQEPLGRGGALRLSLEHVPEGEEAVIATNGDVITNLRLAPLIEAHLARKMLATVFLTPFVSPYGIVETDGDDRVTHFREKPELPYWINGGVYVLSPAIRSHLPERGDHETTTFPELARMGRLGAYKSQAYWRGVDTIKDVNEVASEMHRRLMTLFREGPDAR</sequence>
<dbReference type="Pfam" id="PF00483">
    <property type="entry name" value="NTP_transferase"/>
    <property type="match status" value="1"/>
</dbReference>
<dbReference type="CDD" id="cd04181">
    <property type="entry name" value="NTP_transferase"/>
    <property type="match status" value="1"/>
</dbReference>
<keyword evidence="2" id="KW-0808">Transferase</keyword>
<dbReference type="AlphaFoldDB" id="A0A537M0H2"/>
<comment type="caution">
    <text evidence="2">The sequence shown here is derived from an EMBL/GenBank/DDBJ whole genome shotgun (WGS) entry which is preliminary data.</text>
</comment>
<dbReference type="InterPro" id="IPR050486">
    <property type="entry name" value="Mannose-1P_guanyltransferase"/>
</dbReference>
<dbReference type="InterPro" id="IPR029044">
    <property type="entry name" value="Nucleotide-diphossugar_trans"/>
</dbReference>
<feature type="domain" description="Nucleotidyl transferase" evidence="1">
    <location>
        <begin position="3"/>
        <end position="225"/>
    </location>
</feature>
<gene>
    <name evidence="2" type="ORF">E6H02_04650</name>
</gene>
<organism evidence="2 3">
    <name type="scientific">Candidatus Segetimicrobium genomatis</name>
    <dbReference type="NCBI Taxonomy" id="2569760"/>
    <lineage>
        <taxon>Bacteria</taxon>
        <taxon>Bacillati</taxon>
        <taxon>Candidatus Sysuimicrobiota</taxon>
        <taxon>Candidatus Sysuimicrobiia</taxon>
        <taxon>Candidatus Sysuimicrobiales</taxon>
        <taxon>Candidatus Segetimicrobiaceae</taxon>
        <taxon>Candidatus Segetimicrobium</taxon>
    </lineage>
</organism>
<dbReference type="InterPro" id="IPR005835">
    <property type="entry name" value="NTP_transferase_dom"/>
</dbReference>
<dbReference type="Proteomes" id="UP000320393">
    <property type="component" value="Unassembled WGS sequence"/>
</dbReference>
<dbReference type="EMBL" id="VBAM01000145">
    <property type="protein sequence ID" value="TMJ13783.1"/>
    <property type="molecule type" value="Genomic_DNA"/>
</dbReference>
<accession>A0A537M0H2</accession>
<reference evidence="2 3" key="1">
    <citation type="journal article" date="2019" name="Nat. Microbiol.">
        <title>Mediterranean grassland soil C-N compound turnover is dependent on rainfall and depth, and is mediated by genomically divergent microorganisms.</title>
        <authorList>
            <person name="Diamond S."/>
            <person name="Andeer P.F."/>
            <person name="Li Z."/>
            <person name="Crits-Christoph A."/>
            <person name="Burstein D."/>
            <person name="Anantharaman K."/>
            <person name="Lane K.R."/>
            <person name="Thomas B.C."/>
            <person name="Pan C."/>
            <person name="Northen T.R."/>
            <person name="Banfield J.F."/>
        </authorList>
    </citation>
    <scope>NUCLEOTIDE SEQUENCE [LARGE SCALE GENOMIC DNA]</scope>
    <source>
        <strain evidence="2">NP_5</strain>
    </source>
</reference>